<feature type="region of interest" description="Disordered" evidence="1">
    <location>
        <begin position="1"/>
        <end position="51"/>
    </location>
</feature>
<evidence type="ECO:0000256" key="1">
    <source>
        <dbReference type="SAM" id="MobiDB-lite"/>
    </source>
</evidence>
<dbReference type="Proteomes" id="UP000244168">
    <property type="component" value="Unassembled WGS sequence"/>
</dbReference>
<comment type="caution">
    <text evidence="2">The sequence shown here is derived from an EMBL/GenBank/DDBJ whole genome shotgun (WGS) entry which is preliminary data.</text>
</comment>
<evidence type="ECO:0000313" key="3">
    <source>
        <dbReference type="Proteomes" id="UP000244168"/>
    </source>
</evidence>
<reference evidence="2 3" key="1">
    <citation type="submission" date="2018-04" db="EMBL/GenBank/DDBJ databases">
        <title>Genomic Encyclopedia of Archaeal and Bacterial Type Strains, Phase II (KMG-II): from individual species to whole genera.</title>
        <authorList>
            <person name="Goeker M."/>
        </authorList>
    </citation>
    <scope>NUCLEOTIDE SEQUENCE [LARGE SCALE GENOMIC DNA]</scope>
    <source>
        <strain evidence="2 3">DSM 26809</strain>
    </source>
</reference>
<feature type="compositionally biased region" description="Polar residues" evidence="1">
    <location>
        <begin position="9"/>
        <end position="19"/>
    </location>
</feature>
<keyword evidence="3" id="KW-1185">Reference proteome</keyword>
<protein>
    <submittedName>
        <fullName evidence="2">Uncharacterized protein</fullName>
    </submittedName>
</protein>
<name>A0A2T5J603_9SPHI</name>
<evidence type="ECO:0000313" key="2">
    <source>
        <dbReference type="EMBL" id="PTQ93597.1"/>
    </source>
</evidence>
<gene>
    <name evidence="2" type="ORF">C8P68_10859</name>
</gene>
<dbReference type="RefSeq" id="WP_170113675.1">
    <property type="nucleotide sequence ID" value="NZ_CP160205.1"/>
</dbReference>
<dbReference type="EMBL" id="QAOQ01000008">
    <property type="protein sequence ID" value="PTQ93597.1"/>
    <property type="molecule type" value="Genomic_DNA"/>
</dbReference>
<feature type="compositionally biased region" description="Basic and acidic residues" evidence="1">
    <location>
        <begin position="20"/>
        <end position="31"/>
    </location>
</feature>
<organism evidence="2 3">
    <name type="scientific">Mucilaginibacter yixingensis</name>
    <dbReference type="NCBI Taxonomy" id="1295612"/>
    <lineage>
        <taxon>Bacteria</taxon>
        <taxon>Pseudomonadati</taxon>
        <taxon>Bacteroidota</taxon>
        <taxon>Sphingobacteriia</taxon>
        <taxon>Sphingobacteriales</taxon>
        <taxon>Sphingobacteriaceae</taxon>
        <taxon>Mucilaginibacter</taxon>
    </lineage>
</organism>
<proteinExistence type="predicted"/>
<accession>A0A2T5J603</accession>
<dbReference type="AlphaFoldDB" id="A0A2T5J603"/>
<sequence>MATTKEKTGTTANKSTASKQMRDPKASKEQKSNAAKEMAGGNHRGGKNTHH</sequence>